<keyword evidence="10" id="KW-1185">Reference proteome</keyword>
<name>A0A167YC27_9HYPO</name>
<dbReference type="STRING" id="1081109.A0A167YC27"/>
<evidence type="ECO:0000256" key="3">
    <source>
        <dbReference type="ARBA" id="ARBA00022692"/>
    </source>
</evidence>
<evidence type="ECO:0000256" key="6">
    <source>
        <dbReference type="SAM" id="MobiDB-lite"/>
    </source>
</evidence>
<dbReference type="OrthoDB" id="4934356at2759"/>
<evidence type="ECO:0000313" key="10">
    <source>
        <dbReference type="Proteomes" id="UP000078544"/>
    </source>
</evidence>
<dbReference type="InterPro" id="IPR036259">
    <property type="entry name" value="MFS_trans_sf"/>
</dbReference>
<accession>A0A167YC27</accession>
<dbReference type="FunFam" id="1.20.1250.20:FF:000057">
    <property type="entry name" value="MFS general substrate transporter"/>
    <property type="match status" value="1"/>
</dbReference>
<dbReference type="GO" id="GO:0022857">
    <property type="term" value="F:transmembrane transporter activity"/>
    <property type="evidence" value="ECO:0007669"/>
    <property type="project" value="InterPro"/>
</dbReference>
<feature type="transmembrane region" description="Helical" evidence="7">
    <location>
        <begin position="226"/>
        <end position="246"/>
    </location>
</feature>
<keyword evidence="4 7" id="KW-1133">Transmembrane helix</keyword>
<evidence type="ECO:0000313" key="9">
    <source>
        <dbReference type="EMBL" id="KZZ91134.1"/>
    </source>
</evidence>
<reference evidence="9 10" key="1">
    <citation type="journal article" date="2016" name="Genome Biol. Evol.">
        <title>Divergent and convergent evolution of fungal pathogenicity.</title>
        <authorList>
            <person name="Shang Y."/>
            <person name="Xiao G."/>
            <person name="Zheng P."/>
            <person name="Cen K."/>
            <person name="Zhan S."/>
            <person name="Wang C."/>
        </authorList>
    </citation>
    <scope>NUCLEOTIDE SEQUENCE [LARGE SCALE GENOMIC DNA]</scope>
    <source>
        <strain evidence="9 10">RCEF 2490</strain>
    </source>
</reference>
<evidence type="ECO:0000256" key="1">
    <source>
        <dbReference type="ARBA" id="ARBA00004141"/>
    </source>
</evidence>
<comment type="caution">
    <text evidence="9">The sequence shown here is derived from an EMBL/GenBank/DDBJ whole genome shotgun (WGS) entry which is preliminary data.</text>
</comment>
<protein>
    <submittedName>
        <fullName evidence="9">Major facilitator superfamily domain, general substrate transporter</fullName>
    </submittedName>
</protein>
<keyword evidence="5 7" id="KW-0472">Membrane</keyword>
<dbReference type="Pfam" id="PF07690">
    <property type="entry name" value="MFS_1"/>
    <property type="match status" value="1"/>
</dbReference>
<feature type="transmembrane region" description="Helical" evidence="7">
    <location>
        <begin position="327"/>
        <end position="347"/>
    </location>
</feature>
<dbReference type="InterPro" id="IPR011701">
    <property type="entry name" value="MFS"/>
</dbReference>
<feature type="transmembrane region" description="Helical" evidence="7">
    <location>
        <begin position="129"/>
        <end position="148"/>
    </location>
</feature>
<organism evidence="9 10">
    <name type="scientific">Moelleriella libera RCEF 2490</name>
    <dbReference type="NCBI Taxonomy" id="1081109"/>
    <lineage>
        <taxon>Eukaryota</taxon>
        <taxon>Fungi</taxon>
        <taxon>Dikarya</taxon>
        <taxon>Ascomycota</taxon>
        <taxon>Pezizomycotina</taxon>
        <taxon>Sordariomycetes</taxon>
        <taxon>Hypocreomycetidae</taxon>
        <taxon>Hypocreales</taxon>
        <taxon>Clavicipitaceae</taxon>
        <taxon>Moelleriella</taxon>
    </lineage>
</organism>
<dbReference type="InterPro" id="IPR020846">
    <property type="entry name" value="MFS_dom"/>
</dbReference>
<keyword evidence="3 7" id="KW-0812">Transmembrane</keyword>
<keyword evidence="2" id="KW-0813">Transport</keyword>
<evidence type="ECO:0000256" key="2">
    <source>
        <dbReference type="ARBA" id="ARBA00022448"/>
    </source>
</evidence>
<proteinExistence type="predicted"/>
<evidence type="ECO:0000256" key="4">
    <source>
        <dbReference type="ARBA" id="ARBA00022989"/>
    </source>
</evidence>
<feature type="compositionally biased region" description="Basic and acidic residues" evidence="6">
    <location>
        <begin position="13"/>
        <end position="27"/>
    </location>
</feature>
<feature type="transmembrane region" description="Helical" evidence="7">
    <location>
        <begin position="192"/>
        <end position="214"/>
    </location>
</feature>
<feature type="transmembrane region" description="Helical" evidence="7">
    <location>
        <begin position="447"/>
        <end position="472"/>
    </location>
</feature>
<dbReference type="SUPFAM" id="SSF103473">
    <property type="entry name" value="MFS general substrate transporter"/>
    <property type="match status" value="1"/>
</dbReference>
<feature type="transmembrane region" description="Helical" evidence="7">
    <location>
        <begin position="359"/>
        <end position="376"/>
    </location>
</feature>
<feature type="transmembrane region" description="Helical" evidence="7">
    <location>
        <begin position="160"/>
        <end position="180"/>
    </location>
</feature>
<evidence type="ECO:0000259" key="8">
    <source>
        <dbReference type="PROSITE" id="PS50850"/>
    </source>
</evidence>
<dbReference type="PROSITE" id="PS50850">
    <property type="entry name" value="MFS"/>
    <property type="match status" value="1"/>
</dbReference>
<evidence type="ECO:0000256" key="7">
    <source>
        <dbReference type="SAM" id="Phobius"/>
    </source>
</evidence>
<dbReference type="PANTHER" id="PTHR43791">
    <property type="entry name" value="PERMEASE-RELATED"/>
    <property type="match status" value="1"/>
</dbReference>
<sequence length="492" mass="53854">MTEIAPPRVAASEAKDDGLVQLEHAETDQPSPLAKGPTDYSGARAKSDPVEIALVRKLDRRILPMLWGMYFLNYLDRSAIASARLNSLEEDCHLKGSEYNTCISVLFVGYLLMQLPSNMLMASSKVRPSLYMGVCMALWGVVSGLTAVANSYSGLVLLRFFLGVVEAPFYPGALFLLSIYYTRKEVATRLAILYSANIMSTAFSGLIAAATFATLDGAHGLRGWRWLFIIEGIVTVVVAAVAIPVLPDHPLTTRWLTAEERQLAHDRIARDTVEQSHKASGTLASLRVAFGDPRLYLLALMQNMHLSANGFTNFFPTVVKSLRFSHTITLVLTCPPFVVAAVVAPLYGLSSGRHNERTWHITGGMSLAMVGFVVAACTLNVAARYVACFCFSVGVYCVNSCILGWASATLGQTMQKKAISLSFINMVANASYIYTPYLFPKSDGPQYAMAMGAEAGFTGATILCAWALKFWIMQTNRRLRRDNPESHLAYAY</sequence>
<dbReference type="PANTHER" id="PTHR43791:SF62">
    <property type="entry name" value="MAJOR FACILITATOR SUPERFAMILY (MFS) PROFILE DOMAIN-CONTAINING PROTEIN"/>
    <property type="match status" value="1"/>
</dbReference>
<dbReference type="Proteomes" id="UP000078544">
    <property type="component" value="Unassembled WGS sequence"/>
</dbReference>
<feature type="region of interest" description="Disordered" evidence="6">
    <location>
        <begin position="1"/>
        <end position="44"/>
    </location>
</feature>
<dbReference type="GO" id="GO:0016020">
    <property type="term" value="C:membrane"/>
    <property type="evidence" value="ECO:0007669"/>
    <property type="project" value="UniProtKB-SubCell"/>
</dbReference>
<dbReference type="Gene3D" id="1.20.1250.20">
    <property type="entry name" value="MFS general substrate transporter like domains"/>
    <property type="match status" value="2"/>
</dbReference>
<comment type="subcellular location">
    <subcellularLocation>
        <location evidence="1">Membrane</location>
        <topology evidence="1">Multi-pass membrane protein</topology>
    </subcellularLocation>
</comment>
<evidence type="ECO:0000256" key="5">
    <source>
        <dbReference type="ARBA" id="ARBA00023136"/>
    </source>
</evidence>
<dbReference type="FunFam" id="1.20.1250.20:FF:000013">
    <property type="entry name" value="MFS general substrate transporter"/>
    <property type="match status" value="1"/>
</dbReference>
<feature type="transmembrane region" description="Helical" evidence="7">
    <location>
        <begin position="418"/>
        <end position="435"/>
    </location>
</feature>
<dbReference type="AlphaFoldDB" id="A0A167YC27"/>
<feature type="domain" description="Major facilitator superfamily (MFS) profile" evidence="8">
    <location>
        <begin position="62"/>
        <end position="492"/>
    </location>
</feature>
<gene>
    <name evidence="9" type="ORF">AAL_06875</name>
</gene>
<dbReference type="EMBL" id="AZGY01000019">
    <property type="protein sequence ID" value="KZZ91134.1"/>
    <property type="molecule type" value="Genomic_DNA"/>
</dbReference>